<dbReference type="Proteomes" id="UP001235547">
    <property type="component" value="Chromosome 1"/>
</dbReference>
<dbReference type="PANTHER" id="PTHR38340">
    <property type="entry name" value="S-LAYER PROTEIN"/>
    <property type="match status" value="1"/>
</dbReference>
<sequence length="498" mass="50970">MLDAGAGDDLLTSASGYDRLDGGEGDDRIVLLGVGGAVTGGAGFDRFTVDLSTTSETVRFNGVAGHAMIGRGQELTDHIFFSNIERLELTTGSGDDRILGTVGNDLISTRGGNDVIGTAWALDVGPIAFGDDVIDAGDGDDMISDGVGANRLSGGAGNDVVITTFSTAEADGGTGNDVLYLQHHGEPQDITVDLERGTASTGLVFRGFEKIDITLGSGDDVVFGSSNMMGSVFAGEGDNVLIGGSSRDHFDAGSGDDVMLGNGGDDTLIGRGGVDFIDGGDGNDLIRLFRPEGIIEGGAGDDTLHIAADHVMGAIDFDALAGMMGPSLVFRGIESFRVVTNLYDQNDDTLRGGGGNDVLASNNGDDLIDGRAGDDEISGGGGADRLIGGAGDDQIWGGGGADQLIGGAGADTFIWSRGALTGNGIDRVVDFDPASGDVLRFDRSALRAMGIRDFDGFLSLASDTEDGVFVSYGFGSRDGILLEGVALSSLRSDDVLFF</sequence>
<dbReference type="InterPro" id="IPR011049">
    <property type="entry name" value="Serralysin-like_metalloprot_C"/>
</dbReference>
<dbReference type="PRINTS" id="PR00313">
    <property type="entry name" value="CABNDNGRPT"/>
</dbReference>
<evidence type="ECO:0000313" key="3">
    <source>
        <dbReference type="EMBL" id="WEX85216.1"/>
    </source>
</evidence>
<dbReference type="EMBL" id="CP120371">
    <property type="protein sequence ID" value="WEX85216.1"/>
    <property type="molecule type" value="Genomic_DNA"/>
</dbReference>
<evidence type="ECO:0000256" key="2">
    <source>
        <dbReference type="ARBA" id="ARBA00022525"/>
    </source>
</evidence>
<dbReference type="InterPro" id="IPR018511">
    <property type="entry name" value="Hemolysin-typ_Ca-bd_CS"/>
</dbReference>
<organism evidence="3 4">
    <name type="scientific">Sinorhizobium numidicum</name>
    <dbReference type="NCBI Taxonomy" id="680248"/>
    <lineage>
        <taxon>Bacteria</taxon>
        <taxon>Pseudomonadati</taxon>
        <taxon>Pseudomonadota</taxon>
        <taxon>Alphaproteobacteria</taxon>
        <taxon>Hyphomicrobiales</taxon>
        <taxon>Rhizobiaceae</taxon>
        <taxon>Sinorhizobium/Ensifer group</taxon>
        <taxon>Sinorhizobium</taxon>
    </lineage>
</organism>
<evidence type="ECO:0000256" key="1">
    <source>
        <dbReference type="ARBA" id="ARBA00004613"/>
    </source>
</evidence>
<protein>
    <submittedName>
        <fullName evidence="3">Calcium-binding protein</fullName>
    </submittedName>
</protein>
<name>A0ABY8D2V9_9HYPH</name>
<dbReference type="Gene3D" id="2.150.10.10">
    <property type="entry name" value="Serralysin-like metalloprotease, C-terminal"/>
    <property type="match status" value="3"/>
</dbReference>
<dbReference type="InterPro" id="IPR050557">
    <property type="entry name" value="RTX_toxin/Mannuronan_C5-epim"/>
</dbReference>
<reference evidence="3 4" key="1">
    <citation type="submission" date="2023-03" db="EMBL/GenBank/DDBJ databases">
        <authorList>
            <person name="Kaur S."/>
            <person name="Espinosa-Saiz D."/>
            <person name="Velazquez E."/>
            <person name="Menendez E."/>
            <person name="diCenzo G.C."/>
        </authorList>
    </citation>
    <scope>NUCLEOTIDE SEQUENCE [LARGE SCALE GENOMIC DNA]</scope>
    <source>
        <strain evidence="3 4">LMG 27395</strain>
    </source>
</reference>
<dbReference type="PANTHER" id="PTHR38340:SF1">
    <property type="entry name" value="S-LAYER PROTEIN"/>
    <property type="match status" value="1"/>
</dbReference>
<keyword evidence="2" id="KW-0964">Secreted</keyword>
<evidence type="ECO:0000313" key="4">
    <source>
        <dbReference type="Proteomes" id="UP001235547"/>
    </source>
</evidence>
<keyword evidence="4" id="KW-1185">Reference proteome</keyword>
<proteinExistence type="predicted"/>
<gene>
    <name evidence="3" type="ORF">PYH38_005122</name>
</gene>
<dbReference type="PROSITE" id="PS00330">
    <property type="entry name" value="HEMOLYSIN_CALCIUM"/>
    <property type="match status" value="4"/>
</dbReference>
<comment type="subcellular location">
    <subcellularLocation>
        <location evidence="1">Secreted</location>
    </subcellularLocation>
</comment>
<dbReference type="SUPFAM" id="SSF51120">
    <property type="entry name" value="beta-Roll"/>
    <property type="match status" value="4"/>
</dbReference>
<accession>A0ABY8D2V9</accession>
<dbReference type="InterPro" id="IPR001343">
    <property type="entry name" value="Hemolysn_Ca-bd"/>
</dbReference>
<dbReference type="Pfam" id="PF00353">
    <property type="entry name" value="HemolysinCabind"/>
    <property type="match status" value="7"/>
</dbReference>